<keyword evidence="10 12" id="KW-0472">Membrane</keyword>
<dbReference type="Pfam" id="PF04106">
    <property type="entry name" value="ATG5_UblB"/>
    <property type="match status" value="1"/>
</dbReference>
<evidence type="ECO:0000256" key="5">
    <source>
        <dbReference type="ARBA" id="ARBA00022448"/>
    </source>
</evidence>
<evidence type="ECO:0000256" key="9">
    <source>
        <dbReference type="ARBA" id="ARBA00023006"/>
    </source>
</evidence>
<dbReference type="Pfam" id="PF20637">
    <property type="entry name" value="ATG5_HBR"/>
    <property type="match status" value="1"/>
</dbReference>
<feature type="domain" description="Autophagy protein ATG5 UblA" evidence="15">
    <location>
        <begin position="14"/>
        <end position="127"/>
    </location>
</feature>
<dbReference type="GO" id="GO:0019776">
    <property type="term" value="F:Atg8-family ligase activity"/>
    <property type="evidence" value="ECO:0007669"/>
    <property type="project" value="TreeGrafter"/>
</dbReference>
<dbReference type="PANTHER" id="PTHR13040:SF2">
    <property type="entry name" value="AUTOPHAGY PROTEIN 5"/>
    <property type="match status" value="1"/>
</dbReference>
<dbReference type="InterPro" id="IPR048939">
    <property type="entry name" value="ATG5_UblA"/>
</dbReference>
<dbReference type="PANTHER" id="PTHR13040">
    <property type="entry name" value="AUTOPHAGY PROTEIN 5"/>
    <property type="match status" value="1"/>
</dbReference>
<protein>
    <recommendedName>
        <fullName evidence="4 12">Autophagy protein 5</fullName>
    </recommendedName>
</protein>
<evidence type="ECO:0000256" key="2">
    <source>
        <dbReference type="ARBA" id="ARBA00006910"/>
    </source>
</evidence>
<comment type="subunit">
    <text evidence="3 12">Conjugated with ATG12.</text>
</comment>
<name>A0A9W9LHQ1_9EURO</name>
<dbReference type="GO" id="GO:0006995">
    <property type="term" value="P:cellular response to nitrogen starvation"/>
    <property type="evidence" value="ECO:0007669"/>
    <property type="project" value="TreeGrafter"/>
</dbReference>
<dbReference type="Gene3D" id="3.10.20.90">
    <property type="entry name" value="Phosphatidylinositol 3-kinase Catalytic Subunit, Chain A, domain 1"/>
    <property type="match status" value="1"/>
</dbReference>
<dbReference type="Gene3D" id="1.10.246.190">
    <property type="entry name" value="Autophagy protein Apg5, helix rich domain"/>
    <property type="match status" value="1"/>
</dbReference>
<dbReference type="FunFam" id="3.10.20.90:FF:000290">
    <property type="entry name" value="Autophagy protein 5"/>
    <property type="match status" value="1"/>
</dbReference>
<evidence type="ECO:0000259" key="14">
    <source>
        <dbReference type="Pfam" id="PF20637"/>
    </source>
</evidence>
<evidence type="ECO:0000256" key="12">
    <source>
        <dbReference type="RuleBase" id="RU361202"/>
    </source>
</evidence>
<dbReference type="GO" id="GO:0034045">
    <property type="term" value="C:phagophore assembly site membrane"/>
    <property type="evidence" value="ECO:0007669"/>
    <property type="project" value="UniProtKB-SubCell"/>
</dbReference>
<reference evidence="16" key="1">
    <citation type="submission" date="2022-11" db="EMBL/GenBank/DDBJ databases">
        <authorList>
            <person name="Petersen C."/>
        </authorList>
    </citation>
    <scope>NUCLEOTIDE SEQUENCE</scope>
    <source>
        <strain evidence="16">IBT 21917</strain>
    </source>
</reference>
<comment type="caution">
    <text evidence="16">The sequence shown here is derived from an EMBL/GenBank/DDBJ whole genome shotgun (WGS) entry which is preliminary data.</text>
</comment>
<dbReference type="GO" id="GO:0005776">
    <property type="term" value="C:autophagosome"/>
    <property type="evidence" value="ECO:0007669"/>
    <property type="project" value="TreeGrafter"/>
</dbReference>
<dbReference type="GO" id="GO:0044233">
    <property type="term" value="C:mitochondria-associated endoplasmic reticulum membrane contact site"/>
    <property type="evidence" value="ECO:0007669"/>
    <property type="project" value="TreeGrafter"/>
</dbReference>
<sequence length="318" mass="35134">MASQASLVAIQKSVWNGRIPLEINLAPSESRTYDKTDPYLVSFSRIAYLPSLLPQLRAFFASSLIEPNSQYHEGWFAFEGVPLKWHYPVGLLFDLYAGNDPATKISAFNDESPEDESSFPWRLTVHFSDWPSEDLVRLDADGMVMNDAFINSVKEADFLRNGTAKGIMSLSKEDSSGLWKAVEHVDLPSFQRISHILLPPPAQPFRNVPIRIFLPLPPDDESPSLKVVQSPLPPSVPASSLQSSQILNARASPSTQLQTIGGMLHTLLPNLFPSRRTPVLAKPVLHGAVLPMSAPIEEVVRSSAYGDGWAYVVVRMMG</sequence>
<evidence type="ECO:0000259" key="15">
    <source>
        <dbReference type="Pfam" id="PF20638"/>
    </source>
</evidence>
<dbReference type="Pfam" id="PF20638">
    <property type="entry name" value="ATG5_UblA"/>
    <property type="match status" value="1"/>
</dbReference>
<dbReference type="GO" id="GO:0000422">
    <property type="term" value="P:autophagy of mitochondrion"/>
    <property type="evidence" value="ECO:0007669"/>
    <property type="project" value="TreeGrafter"/>
</dbReference>
<evidence type="ECO:0000256" key="4">
    <source>
        <dbReference type="ARBA" id="ARBA00015616"/>
    </source>
</evidence>
<keyword evidence="6 12" id="KW-1017">Isopeptide bond</keyword>
<evidence type="ECO:0000256" key="10">
    <source>
        <dbReference type="ARBA" id="ARBA00023136"/>
    </source>
</evidence>
<evidence type="ECO:0000256" key="6">
    <source>
        <dbReference type="ARBA" id="ARBA00022499"/>
    </source>
</evidence>
<keyword evidence="5 12" id="KW-0813">Transport</keyword>
<accession>A0A9W9LHQ1</accession>
<organism evidence="16 17">
    <name type="scientific">Penicillium capsulatum</name>
    <dbReference type="NCBI Taxonomy" id="69766"/>
    <lineage>
        <taxon>Eukaryota</taxon>
        <taxon>Fungi</taxon>
        <taxon>Dikarya</taxon>
        <taxon>Ascomycota</taxon>
        <taxon>Pezizomycotina</taxon>
        <taxon>Eurotiomycetes</taxon>
        <taxon>Eurotiomycetidae</taxon>
        <taxon>Eurotiales</taxon>
        <taxon>Aspergillaceae</taxon>
        <taxon>Penicillium</taxon>
    </lineage>
</organism>
<feature type="domain" description="Autophagy protein ATG5 alpha-helical bundle region" evidence="14">
    <location>
        <begin position="144"/>
        <end position="199"/>
    </location>
</feature>
<dbReference type="InterPro" id="IPR048940">
    <property type="entry name" value="ATG5_HBR"/>
</dbReference>
<comment type="subcellular location">
    <subcellularLocation>
        <location evidence="1 12">Preautophagosomal structure membrane</location>
        <topology evidence="1 12">Peripheral membrane protein</topology>
    </subcellularLocation>
</comment>
<dbReference type="FunFam" id="1.10.246.190:FF:000004">
    <property type="entry name" value="Autophagy protein 5"/>
    <property type="match status" value="1"/>
</dbReference>
<proteinExistence type="inferred from homology"/>
<dbReference type="Proteomes" id="UP001146351">
    <property type="component" value="Unassembled WGS sequence"/>
</dbReference>
<keyword evidence="8" id="KW-0653">Protein transport</keyword>
<dbReference type="Gene3D" id="3.10.20.620">
    <property type="match status" value="1"/>
</dbReference>
<evidence type="ECO:0000313" key="16">
    <source>
        <dbReference type="EMBL" id="KAJ5156433.1"/>
    </source>
</evidence>
<comment type="similarity">
    <text evidence="2 12">Belongs to the ATG5 family.</text>
</comment>
<dbReference type="InterPro" id="IPR048318">
    <property type="entry name" value="ATG5_UblB"/>
</dbReference>
<dbReference type="AlphaFoldDB" id="A0A9W9LHQ1"/>
<evidence type="ECO:0000256" key="3">
    <source>
        <dbReference type="ARBA" id="ARBA00011554"/>
    </source>
</evidence>
<dbReference type="GO" id="GO:0015031">
    <property type="term" value="P:protein transport"/>
    <property type="evidence" value="ECO:0007669"/>
    <property type="project" value="UniProtKB-KW"/>
</dbReference>
<keyword evidence="7 12" id="KW-0832">Ubl conjugation</keyword>
<keyword evidence="9 12" id="KW-0072">Autophagy</keyword>
<evidence type="ECO:0000256" key="1">
    <source>
        <dbReference type="ARBA" id="ARBA00004623"/>
    </source>
</evidence>
<dbReference type="FunFam" id="3.10.20.620:FF:000004">
    <property type="entry name" value="Autophagy protein 5"/>
    <property type="match status" value="1"/>
</dbReference>
<dbReference type="GO" id="GO:0034727">
    <property type="term" value="P:piecemeal microautophagy of the nucleus"/>
    <property type="evidence" value="ECO:0007669"/>
    <property type="project" value="TreeGrafter"/>
</dbReference>
<keyword evidence="17" id="KW-1185">Reference proteome</keyword>
<dbReference type="GO" id="GO:0034274">
    <property type="term" value="C:Atg12-Atg5-Atg16 complex"/>
    <property type="evidence" value="ECO:0007669"/>
    <property type="project" value="TreeGrafter"/>
</dbReference>
<dbReference type="EMBL" id="JAPQKO010000006">
    <property type="protein sequence ID" value="KAJ5156433.1"/>
    <property type="molecule type" value="Genomic_DNA"/>
</dbReference>
<comment type="function">
    <text evidence="11">Involved in cytoplasm to vacuole transport (Cvt) and autophagic vesicle formation. Autophagy is essential for maintenance of amino acid levels and protein synthesis under nitrogen starvation. Required for selective autophagic degradation of the nucleus (nucleophagy). Also required for mitophagy, which eliminates defective or superfluous mitochondria in order to fulfill cellular energy requirements and prevent excess ROS production. Conjugation with ATG12, through a ubiquitin-like conjugating system involving ATG7 as an E1-like activating enzyme and ATG10 as an E2-like conjugating enzyme, is essential for its function. The ATG12-ATG5 conjugate acts as an E3-like enzyme which is required for lipidation of ATG8 and ATG8 association to the vesicle membranes.</text>
</comment>
<evidence type="ECO:0000256" key="11">
    <source>
        <dbReference type="ARBA" id="ARBA00024770"/>
    </source>
</evidence>
<evidence type="ECO:0000313" key="17">
    <source>
        <dbReference type="Proteomes" id="UP001146351"/>
    </source>
</evidence>
<evidence type="ECO:0000256" key="8">
    <source>
        <dbReference type="ARBA" id="ARBA00022927"/>
    </source>
</evidence>
<evidence type="ECO:0000256" key="7">
    <source>
        <dbReference type="ARBA" id="ARBA00022843"/>
    </source>
</evidence>
<dbReference type="GO" id="GO:0061908">
    <property type="term" value="C:phagophore"/>
    <property type="evidence" value="ECO:0007669"/>
    <property type="project" value="TreeGrafter"/>
</dbReference>
<dbReference type="InterPro" id="IPR042526">
    <property type="entry name" value="Atg5_HR"/>
</dbReference>
<dbReference type="InterPro" id="IPR042527">
    <property type="entry name" value="Atg5_UblA_dom_sf"/>
</dbReference>
<feature type="domain" description="Autophagy protein ATG5 UblB" evidence="13">
    <location>
        <begin position="207"/>
        <end position="314"/>
    </location>
</feature>
<evidence type="ECO:0000259" key="13">
    <source>
        <dbReference type="Pfam" id="PF04106"/>
    </source>
</evidence>
<gene>
    <name evidence="16" type="ORF">N7492_009236</name>
</gene>
<dbReference type="InterPro" id="IPR007239">
    <property type="entry name" value="Atg5"/>
</dbReference>
<reference evidence="16" key="2">
    <citation type="journal article" date="2023" name="IMA Fungus">
        <title>Comparative genomic study of the Penicillium genus elucidates a diverse pangenome and 15 lateral gene transfer events.</title>
        <authorList>
            <person name="Petersen C."/>
            <person name="Sorensen T."/>
            <person name="Nielsen M.R."/>
            <person name="Sondergaard T.E."/>
            <person name="Sorensen J.L."/>
            <person name="Fitzpatrick D.A."/>
            <person name="Frisvad J.C."/>
            <person name="Nielsen K.L."/>
        </authorList>
    </citation>
    <scope>NUCLEOTIDE SEQUENCE</scope>
    <source>
        <strain evidence="16">IBT 21917</strain>
    </source>
</reference>
<dbReference type="OrthoDB" id="272162at2759"/>